<evidence type="ECO:0000313" key="3">
    <source>
        <dbReference type="Proteomes" id="UP000010475"/>
    </source>
</evidence>
<dbReference type="InterPro" id="IPR016024">
    <property type="entry name" value="ARM-type_fold"/>
</dbReference>
<proteinExistence type="inferred from homology"/>
<evidence type="ECO:0000256" key="1">
    <source>
        <dbReference type="ARBA" id="ARBA00009299"/>
    </source>
</evidence>
<accession>K9WYD6</accession>
<protein>
    <recommendedName>
        <fullName evidence="4">HEAT repeat domain-containing protein</fullName>
    </recommendedName>
</protein>
<dbReference type="Proteomes" id="UP000010475">
    <property type="component" value="Chromosome"/>
</dbReference>
<dbReference type="STRING" id="56107.Cylst_2292"/>
<dbReference type="EMBL" id="CP003642">
    <property type="protein sequence ID" value="AFZ24522.1"/>
    <property type="molecule type" value="Genomic_DNA"/>
</dbReference>
<name>K9WYD6_9NOST</name>
<dbReference type="AlphaFoldDB" id="K9WYD6"/>
<keyword evidence="3" id="KW-1185">Reference proteome</keyword>
<sequence length="185" mass="20809">MERLILYDGLKEADILIRSGYLGWRLIGEKSEDDSGLRQFVWKACSDQATIYYTFDPVLKVSFLDFDGDSGEEAIGQAYASFPIYLPDELSEVVFLDDDDVTAMRKMAHISVSAQTNPKPEYREVFASGLAHPSSRVREGTAYAISHANQRIFSDLLREVSEQDPSSDVRSMAKEGLSYLEKEGF</sequence>
<comment type="similarity">
    <text evidence="1">Belongs to the CpcE/RpcE/PecE family.</text>
</comment>
<dbReference type="KEGG" id="csg:Cylst_2292"/>
<dbReference type="HOGENOM" id="CLU_1459031_0_0_3"/>
<evidence type="ECO:0000313" key="2">
    <source>
        <dbReference type="EMBL" id="AFZ24522.1"/>
    </source>
</evidence>
<organism evidence="2 3">
    <name type="scientific">Cylindrospermum stagnale PCC 7417</name>
    <dbReference type="NCBI Taxonomy" id="56107"/>
    <lineage>
        <taxon>Bacteria</taxon>
        <taxon>Bacillati</taxon>
        <taxon>Cyanobacteriota</taxon>
        <taxon>Cyanophyceae</taxon>
        <taxon>Nostocales</taxon>
        <taxon>Nostocaceae</taxon>
        <taxon>Cylindrospermum</taxon>
    </lineage>
</organism>
<dbReference type="SUPFAM" id="SSF48371">
    <property type="entry name" value="ARM repeat"/>
    <property type="match status" value="1"/>
</dbReference>
<gene>
    <name evidence="2" type="ORF">Cylst_2292</name>
</gene>
<dbReference type="RefSeq" id="WP_015207776.1">
    <property type="nucleotide sequence ID" value="NC_019757.1"/>
</dbReference>
<evidence type="ECO:0008006" key="4">
    <source>
        <dbReference type="Google" id="ProtNLM"/>
    </source>
</evidence>
<reference evidence="2 3" key="1">
    <citation type="submission" date="2012-06" db="EMBL/GenBank/DDBJ databases">
        <title>Finished chromosome of genome of Cylindrospermum stagnale PCC 7417.</title>
        <authorList>
            <consortium name="US DOE Joint Genome Institute"/>
            <person name="Gugger M."/>
            <person name="Coursin T."/>
            <person name="Rippka R."/>
            <person name="Tandeau De Marsac N."/>
            <person name="Huntemann M."/>
            <person name="Wei C.-L."/>
            <person name="Han J."/>
            <person name="Detter J.C."/>
            <person name="Han C."/>
            <person name="Tapia R."/>
            <person name="Chen A."/>
            <person name="Kyrpides N."/>
            <person name="Mavromatis K."/>
            <person name="Markowitz V."/>
            <person name="Szeto E."/>
            <person name="Ivanova N."/>
            <person name="Pagani I."/>
            <person name="Pati A."/>
            <person name="Goodwin L."/>
            <person name="Nordberg H.P."/>
            <person name="Cantor M.N."/>
            <person name="Hua S.X."/>
            <person name="Woyke T."/>
            <person name="Kerfeld C.A."/>
        </authorList>
    </citation>
    <scope>NUCLEOTIDE SEQUENCE [LARGE SCALE GENOMIC DNA]</scope>
    <source>
        <strain evidence="2 3">PCC 7417</strain>
    </source>
</reference>
<dbReference type="eggNOG" id="COG1413">
    <property type="taxonomic scope" value="Bacteria"/>
</dbReference>